<evidence type="ECO:0008006" key="2">
    <source>
        <dbReference type="Google" id="ProtNLM"/>
    </source>
</evidence>
<sequence length="209" mass="23678">MLNRVFFVMTILLSTVLGLGCASEVSYEQLTYHNNVVFYLSPVTQEQAQKVVDLYAKNGYFTEESKGKIQLKKESGAYEIRAEAKIKTSDQAADYAFLSFDDESFMELACFQNKYALPDANLTYVITEGDDFEKVLQRYPSPCNSKSIGKNIVFGNSSFFYLAPVEQDEALKIMNYLIGIELIAPNTNFESQLIYGLDRLEFRFPSESG</sequence>
<name>A0A382QF70_9ZZZZ</name>
<evidence type="ECO:0000313" key="1">
    <source>
        <dbReference type="EMBL" id="SVC84189.1"/>
    </source>
</evidence>
<organism evidence="1">
    <name type="scientific">marine metagenome</name>
    <dbReference type="NCBI Taxonomy" id="408172"/>
    <lineage>
        <taxon>unclassified sequences</taxon>
        <taxon>metagenomes</taxon>
        <taxon>ecological metagenomes</taxon>
    </lineage>
</organism>
<protein>
    <recommendedName>
        <fullName evidence="2">Lipoprotein</fullName>
    </recommendedName>
</protein>
<dbReference type="PROSITE" id="PS51257">
    <property type="entry name" value="PROKAR_LIPOPROTEIN"/>
    <property type="match status" value="1"/>
</dbReference>
<accession>A0A382QF70</accession>
<proteinExistence type="predicted"/>
<dbReference type="AlphaFoldDB" id="A0A382QF70"/>
<feature type="non-terminal residue" evidence="1">
    <location>
        <position position="209"/>
    </location>
</feature>
<gene>
    <name evidence="1" type="ORF">METZ01_LOCUS337043</name>
</gene>
<reference evidence="1" key="1">
    <citation type="submission" date="2018-05" db="EMBL/GenBank/DDBJ databases">
        <authorList>
            <person name="Lanie J.A."/>
            <person name="Ng W.-L."/>
            <person name="Kazmierczak K.M."/>
            <person name="Andrzejewski T.M."/>
            <person name="Davidsen T.M."/>
            <person name="Wayne K.J."/>
            <person name="Tettelin H."/>
            <person name="Glass J.I."/>
            <person name="Rusch D."/>
            <person name="Podicherti R."/>
            <person name="Tsui H.-C.T."/>
            <person name="Winkler M.E."/>
        </authorList>
    </citation>
    <scope>NUCLEOTIDE SEQUENCE</scope>
</reference>
<dbReference type="EMBL" id="UINC01114110">
    <property type="protein sequence ID" value="SVC84189.1"/>
    <property type="molecule type" value="Genomic_DNA"/>
</dbReference>